<dbReference type="Proteomes" id="UP000009138">
    <property type="component" value="Unassembled WGS sequence"/>
</dbReference>
<dbReference type="CDD" id="cd01650">
    <property type="entry name" value="RT_nLTR_like"/>
    <property type="match status" value="1"/>
</dbReference>
<dbReference type="InterPro" id="IPR000477">
    <property type="entry name" value="RT_dom"/>
</dbReference>
<dbReference type="InterPro" id="IPR026960">
    <property type="entry name" value="RVT-Znf"/>
</dbReference>
<dbReference type="VEuPathDB" id="FungiDB:RO3G_01924"/>
<evidence type="ECO:0000259" key="1">
    <source>
        <dbReference type="PROSITE" id="PS50878"/>
    </source>
</evidence>
<keyword evidence="3" id="KW-1185">Reference proteome</keyword>
<protein>
    <recommendedName>
        <fullName evidence="1">Reverse transcriptase domain-containing protein</fullName>
    </recommendedName>
</protein>
<accession>I1BLZ0</accession>
<name>I1BLZ0_RHIO9</name>
<sequence length="810" mass="92342">MVSHIPASCRISNDDSELMTSPFLMEDLLEQVKRTPKVSRPGKDGLSYVFFNLIFQHPKYNELLLRVYNDALSGRLFPKSWLETCICLLPKKGDLRLLTNWRPITLINCDAKIFTRLLNSRLVLVASQLIPPWQSSFMKDRFIADNGALVNLAIEQASIRNSDEIGLLCDQEKTYDRIHPNYLRAVLVQFGFPEQFVLAITSCGIGVLFLSINKRSEVVRYKLCGLTSMQANVNGHLTLPVPLRRGLRQGDPISPILFNLALEPLIRAVNDSPRIQGFLPPSLSLPTIRGPLYGPSSLQPIKVLAYADDLLIFLRTAADLAEVQKLIQHYNQASNAKMNFDKTVAFSISGIPHPHWLPALASYGITKWHDRCSDEPLTYLGYPLMQSTAHRRLFQGRLIAKITRACDIHKQRNLSVRGRATVLNTLILSTLWHVLRVSWISLQTLQVIRRLCREFLLFRVFPPVSFDIMQLPLKKGGLGILDPSAQQQALQFRWLTPLIQHHHSPTIVSQWMSAHLANLPTAIPLDYSLSLPLSAVVQWTSEFSLQEQKSFDTVLVQDAFELVVGLSCLRPKTLPSDRPNLTVGRTRLCLPNLPACEQRLQGSGALDSFCKYLIADALDIGSERITPKYFRTHRQKKLLQSIPTRSPVHTKSTMLWSFFWKLKIPLAIRTPWYRLLQNKFPCAATIHKVVSDLCNSSCRLCTPRLITEHVDHFFFLCPPKRLVWEQIWLHFFGHPMITHEVYKAIHLLIFPHQRLSLILNESIIACTILGIWKAHWRFIFDEVPFDPIRVFQNILSLVGPFRSNALSSLV</sequence>
<dbReference type="OMA" id="FRNITHT"/>
<feature type="domain" description="Reverse transcriptase" evidence="1">
    <location>
        <begin position="70"/>
        <end position="384"/>
    </location>
</feature>
<dbReference type="PROSITE" id="PS50878">
    <property type="entry name" value="RT_POL"/>
    <property type="match status" value="1"/>
</dbReference>
<evidence type="ECO:0000313" key="3">
    <source>
        <dbReference type="Proteomes" id="UP000009138"/>
    </source>
</evidence>
<dbReference type="InParanoid" id="I1BLZ0"/>
<dbReference type="AlphaFoldDB" id="I1BLZ0"/>
<evidence type="ECO:0000313" key="2">
    <source>
        <dbReference type="EMBL" id="EIE77220.1"/>
    </source>
</evidence>
<dbReference type="STRING" id="246409.I1BLZ0"/>
<dbReference type="GeneID" id="93608896"/>
<dbReference type="SUPFAM" id="SSF56672">
    <property type="entry name" value="DNA/RNA polymerases"/>
    <property type="match status" value="1"/>
</dbReference>
<dbReference type="Pfam" id="PF00078">
    <property type="entry name" value="RVT_1"/>
    <property type="match status" value="1"/>
</dbReference>
<proteinExistence type="predicted"/>
<dbReference type="InterPro" id="IPR043502">
    <property type="entry name" value="DNA/RNA_pol_sf"/>
</dbReference>
<gene>
    <name evidence="2" type="ORF">RO3G_01924</name>
</gene>
<dbReference type="EMBL" id="CH476732">
    <property type="protein sequence ID" value="EIE77220.1"/>
    <property type="molecule type" value="Genomic_DNA"/>
</dbReference>
<reference evidence="2 3" key="1">
    <citation type="journal article" date="2009" name="PLoS Genet.">
        <title>Genomic analysis of the basal lineage fungus Rhizopus oryzae reveals a whole-genome duplication.</title>
        <authorList>
            <person name="Ma L.-J."/>
            <person name="Ibrahim A.S."/>
            <person name="Skory C."/>
            <person name="Grabherr M.G."/>
            <person name="Burger G."/>
            <person name="Butler M."/>
            <person name="Elias M."/>
            <person name="Idnurm A."/>
            <person name="Lang B.F."/>
            <person name="Sone T."/>
            <person name="Abe A."/>
            <person name="Calvo S.E."/>
            <person name="Corrochano L.M."/>
            <person name="Engels R."/>
            <person name="Fu J."/>
            <person name="Hansberg W."/>
            <person name="Kim J.-M."/>
            <person name="Kodira C.D."/>
            <person name="Koehrsen M.J."/>
            <person name="Liu B."/>
            <person name="Miranda-Saavedra D."/>
            <person name="O'Leary S."/>
            <person name="Ortiz-Castellanos L."/>
            <person name="Poulter R."/>
            <person name="Rodriguez-Romero J."/>
            <person name="Ruiz-Herrera J."/>
            <person name="Shen Y.-Q."/>
            <person name="Zeng Q."/>
            <person name="Galagan J."/>
            <person name="Birren B.W."/>
            <person name="Cuomo C.A."/>
            <person name="Wickes B.L."/>
        </authorList>
    </citation>
    <scope>NUCLEOTIDE SEQUENCE [LARGE SCALE GENOMIC DNA]</scope>
    <source>
        <strain evidence="3">RA 99-880 / ATCC MYA-4621 / FGSC 9543 / NRRL 43880</strain>
    </source>
</reference>
<dbReference type="RefSeq" id="XP_067512616.1">
    <property type="nucleotide sequence ID" value="XM_067656515.1"/>
</dbReference>
<dbReference type="eggNOG" id="KOG1075">
    <property type="taxonomic scope" value="Eukaryota"/>
</dbReference>
<dbReference type="Pfam" id="PF13966">
    <property type="entry name" value="zf-RVT"/>
    <property type="match status" value="1"/>
</dbReference>
<organism evidence="2 3">
    <name type="scientific">Rhizopus delemar (strain RA 99-880 / ATCC MYA-4621 / FGSC 9543 / NRRL 43880)</name>
    <name type="common">Mucormycosis agent</name>
    <name type="synonym">Rhizopus arrhizus var. delemar</name>
    <dbReference type="NCBI Taxonomy" id="246409"/>
    <lineage>
        <taxon>Eukaryota</taxon>
        <taxon>Fungi</taxon>
        <taxon>Fungi incertae sedis</taxon>
        <taxon>Mucoromycota</taxon>
        <taxon>Mucoromycotina</taxon>
        <taxon>Mucoromycetes</taxon>
        <taxon>Mucorales</taxon>
        <taxon>Mucorineae</taxon>
        <taxon>Rhizopodaceae</taxon>
        <taxon>Rhizopus</taxon>
    </lineage>
</organism>
<dbReference type="PANTHER" id="PTHR19446">
    <property type="entry name" value="REVERSE TRANSCRIPTASES"/>
    <property type="match status" value="1"/>
</dbReference>